<evidence type="ECO:0000313" key="2">
    <source>
        <dbReference type="Proteomes" id="UP000076154"/>
    </source>
</evidence>
<gene>
    <name evidence="1" type="ORF">Hypma_006181</name>
</gene>
<accession>A0A369JYU4</accession>
<evidence type="ECO:0000313" key="1">
    <source>
        <dbReference type="EMBL" id="RDB25697.1"/>
    </source>
</evidence>
<comment type="caution">
    <text evidence="1">The sequence shown here is derived from an EMBL/GenBank/DDBJ whole genome shotgun (WGS) entry which is preliminary data.</text>
</comment>
<name>A0A369JYU4_HYPMA</name>
<feature type="non-terminal residue" evidence="1">
    <location>
        <position position="232"/>
    </location>
</feature>
<dbReference type="Proteomes" id="UP000076154">
    <property type="component" value="Unassembled WGS sequence"/>
</dbReference>
<organism evidence="1 2">
    <name type="scientific">Hypsizygus marmoreus</name>
    <name type="common">White beech mushroom</name>
    <name type="synonym">Agaricus marmoreus</name>
    <dbReference type="NCBI Taxonomy" id="39966"/>
    <lineage>
        <taxon>Eukaryota</taxon>
        <taxon>Fungi</taxon>
        <taxon>Dikarya</taxon>
        <taxon>Basidiomycota</taxon>
        <taxon>Agaricomycotina</taxon>
        <taxon>Agaricomycetes</taxon>
        <taxon>Agaricomycetidae</taxon>
        <taxon>Agaricales</taxon>
        <taxon>Tricholomatineae</taxon>
        <taxon>Lyophyllaceae</taxon>
        <taxon>Hypsizygus</taxon>
    </lineage>
</organism>
<dbReference type="AlphaFoldDB" id="A0A369JYU4"/>
<proteinExistence type="predicted"/>
<protein>
    <submittedName>
        <fullName evidence="1">Uncharacterized protein</fullName>
    </submittedName>
</protein>
<sequence length="232" mass="26196">MPKERILRRHVYLVNGDVAACPENACGTGDVIKFTGSKKGYSGVQGMEQNSLRHAVSLISRLNCGAGDWGQHFMTIGWWGPAGMRWSTKSAVQAVMFVTLTRQRRHASGLVNHCLNASLCHLIRHIYTHGLNRGEMYTKSLPLTVERLREPHRPSWWALDYKCTEHRRGARTTECNRYGSVQNHSIPNQTISTHVRLRGPGLEPMSDFSHVSPSWGNFVILTIDYGRISRDT</sequence>
<reference evidence="1" key="1">
    <citation type="submission" date="2018-04" db="EMBL/GenBank/DDBJ databases">
        <title>Whole genome sequencing of Hypsizygus marmoreus.</title>
        <authorList>
            <person name="Choi I.-G."/>
            <person name="Min B."/>
            <person name="Kim J.-G."/>
            <person name="Kim S."/>
            <person name="Oh Y.-L."/>
            <person name="Kong W.-S."/>
            <person name="Park H."/>
            <person name="Jeong J."/>
            <person name="Song E.-S."/>
        </authorList>
    </citation>
    <scope>NUCLEOTIDE SEQUENCE [LARGE SCALE GENOMIC DNA]</scope>
    <source>
        <strain evidence="1">51987-8</strain>
    </source>
</reference>
<dbReference type="EMBL" id="LUEZ02000040">
    <property type="protein sequence ID" value="RDB25697.1"/>
    <property type="molecule type" value="Genomic_DNA"/>
</dbReference>
<keyword evidence="2" id="KW-1185">Reference proteome</keyword>
<dbReference type="InParanoid" id="A0A369JYU4"/>